<gene>
    <name evidence="1" type="ORF">NG54_16680</name>
</gene>
<protein>
    <submittedName>
        <fullName evidence="1">Uncharacterized protein</fullName>
    </submittedName>
</protein>
<accession>A0A0A6VCJ8</accession>
<dbReference type="AlphaFoldDB" id="A0A0A6VCJ8"/>
<name>A0A0A6VCJ8_9BACI</name>
<comment type="caution">
    <text evidence="1">The sequence shown here is derived from an EMBL/GenBank/DDBJ whole genome shotgun (WGS) entry which is preliminary data.</text>
</comment>
<sequence>MTLSIRPRKVSFLKQKSNLPFFDKKATMLIKMTLEKNDKFYKRFETFLEGKRINSISKKKGRAL</sequence>
<organism evidence="1 2">
    <name type="scientific">Heyndrickxia ginsengihumi</name>
    <dbReference type="NCBI Taxonomy" id="363870"/>
    <lineage>
        <taxon>Bacteria</taxon>
        <taxon>Bacillati</taxon>
        <taxon>Bacillota</taxon>
        <taxon>Bacilli</taxon>
        <taxon>Bacillales</taxon>
        <taxon>Bacillaceae</taxon>
        <taxon>Heyndrickxia</taxon>
    </lineage>
</organism>
<evidence type="ECO:0000313" key="1">
    <source>
        <dbReference type="EMBL" id="KHD84259.1"/>
    </source>
</evidence>
<reference evidence="1 2" key="1">
    <citation type="submission" date="2014-10" db="EMBL/GenBank/DDBJ databases">
        <title>Draft genome of phytase producing Bacillus ginsengihumi strain M2.11.</title>
        <authorList>
            <person name="Toymentseva A."/>
            <person name="Boulygina E.A."/>
            <person name="Kazakov S.V."/>
            <person name="Kayumov I."/>
            <person name="Suleimanova A.D."/>
            <person name="Mardanova A.M."/>
            <person name="Maria S.N."/>
            <person name="Sergey M.Y."/>
            <person name="Sharipova M.R."/>
        </authorList>
    </citation>
    <scope>NUCLEOTIDE SEQUENCE [LARGE SCALE GENOMIC DNA]</scope>
    <source>
        <strain evidence="1 2">M2.11</strain>
    </source>
</reference>
<evidence type="ECO:0000313" key="2">
    <source>
        <dbReference type="Proteomes" id="UP000030588"/>
    </source>
</evidence>
<proteinExistence type="predicted"/>
<dbReference type="Proteomes" id="UP000030588">
    <property type="component" value="Unassembled WGS sequence"/>
</dbReference>
<dbReference type="EMBL" id="JRUN01000077">
    <property type="protein sequence ID" value="KHD84259.1"/>
    <property type="molecule type" value="Genomic_DNA"/>
</dbReference>